<protein>
    <submittedName>
        <fullName evidence="1">Uncharacterized protein</fullName>
    </submittedName>
</protein>
<gene>
    <name evidence="1" type="ORF">PBIL07802_LOCUS3959</name>
</gene>
<accession>A0A7S3G246</accession>
<proteinExistence type="predicted"/>
<reference evidence="1" key="1">
    <citation type="submission" date="2021-01" db="EMBL/GenBank/DDBJ databases">
        <authorList>
            <person name="Corre E."/>
            <person name="Pelletier E."/>
            <person name="Niang G."/>
            <person name="Scheremetjew M."/>
            <person name="Finn R."/>
            <person name="Kale V."/>
            <person name="Holt S."/>
            <person name="Cochrane G."/>
            <person name="Meng A."/>
            <person name="Brown T."/>
            <person name="Cohen L."/>
        </authorList>
    </citation>
    <scope>NUCLEOTIDE SEQUENCE</scope>
    <source>
        <strain evidence="1">NIES-2562</strain>
    </source>
</reference>
<evidence type="ECO:0000313" key="1">
    <source>
        <dbReference type="EMBL" id="CAE0241797.1"/>
    </source>
</evidence>
<dbReference type="AlphaFoldDB" id="A0A7S3G246"/>
<organism evidence="1">
    <name type="scientific">Palpitomonas bilix</name>
    <dbReference type="NCBI Taxonomy" id="652834"/>
    <lineage>
        <taxon>Eukaryota</taxon>
        <taxon>Eukaryota incertae sedis</taxon>
    </lineage>
</organism>
<sequence>MEIERRILSQRTVDTFRNLSMLTRMRQSLTRDQEVLTVLLRSVLSSIPSLGSLKRKNEVMRCIKQFLDLPDDQKHSREYLVEEGEASPSRAFDKYR</sequence>
<name>A0A7S3G246_9EUKA</name>
<dbReference type="EMBL" id="HBIB01006389">
    <property type="protein sequence ID" value="CAE0241797.1"/>
    <property type="molecule type" value="Transcribed_RNA"/>
</dbReference>